<evidence type="ECO:0000256" key="4">
    <source>
        <dbReference type="ARBA" id="ARBA00023136"/>
    </source>
</evidence>
<comment type="caution">
    <text evidence="7">The sequence shown here is derived from an EMBL/GenBank/DDBJ whole genome shotgun (WGS) entry which is preliminary data.</text>
</comment>
<feature type="transmembrane region" description="Helical" evidence="5">
    <location>
        <begin position="258"/>
        <end position="281"/>
    </location>
</feature>
<dbReference type="InterPro" id="IPR035906">
    <property type="entry name" value="MetI-like_sf"/>
</dbReference>
<keyword evidence="5" id="KW-0813">Transport</keyword>
<dbReference type="InterPro" id="IPR052730">
    <property type="entry name" value="Sugar_ABC_transporter"/>
</dbReference>
<dbReference type="Proteomes" id="UP001623661">
    <property type="component" value="Unassembled WGS sequence"/>
</dbReference>
<dbReference type="InterPro" id="IPR000515">
    <property type="entry name" value="MetI-like"/>
</dbReference>
<feature type="transmembrane region" description="Helical" evidence="5">
    <location>
        <begin position="202"/>
        <end position="223"/>
    </location>
</feature>
<comment type="subcellular location">
    <subcellularLocation>
        <location evidence="5">Cell membrane</location>
        <topology evidence="5">Multi-pass membrane protein</topology>
    </subcellularLocation>
    <subcellularLocation>
        <location evidence="1">Membrane</location>
        <topology evidence="1">Multi-pass membrane protein</topology>
    </subcellularLocation>
</comment>
<keyword evidence="2 5" id="KW-0812">Transmembrane</keyword>
<reference evidence="7 8" key="1">
    <citation type="submission" date="2024-11" db="EMBL/GenBank/DDBJ databases">
        <authorList>
            <person name="Heng Y.C."/>
            <person name="Lim A.C.H."/>
            <person name="Lee J.K.Y."/>
            <person name="Kittelmann S."/>
        </authorList>
    </citation>
    <scope>NUCLEOTIDE SEQUENCE [LARGE SCALE GENOMIC DNA]</scope>
    <source>
        <strain evidence="7 8">WILCCON 0202</strain>
    </source>
</reference>
<dbReference type="PROSITE" id="PS50928">
    <property type="entry name" value="ABC_TM1"/>
    <property type="match status" value="1"/>
</dbReference>
<organism evidence="7 8">
    <name type="scientific">Candidatus Clostridium radicumherbarum</name>
    <dbReference type="NCBI Taxonomy" id="3381662"/>
    <lineage>
        <taxon>Bacteria</taxon>
        <taxon>Bacillati</taxon>
        <taxon>Bacillota</taxon>
        <taxon>Clostridia</taxon>
        <taxon>Eubacteriales</taxon>
        <taxon>Clostridiaceae</taxon>
        <taxon>Clostridium</taxon>
    </lineage>
</organism>
<keyword evidence="4 5" id="KW-0472">Membrane</keyword>
<accession>A0ABW8TQZ8</accession>
<evidence type="ECO:0000256" key="3">
    <source>
        <dbReference type="ARBA" id="ARBA00022989"/>
    </source>
</evidence>
<feature type="transmembrane region" description="Helical" evidence="5">
    <location>
        <begin position="103"/>
        <end position="124"/>
    </location>
</feature>
<dbReference type="Gene3D" id="1.10.3720.10">
    <property type="entry name" value="MetI-like"/>
    <property type="match status" value="1"/>
</dbReference>
<dbReference type="PANTHER" id="PTHR43759">
    <property type="entry name" value="TREHALOSE TRANSPORT SYSTEM PERMEASE PROTEIN SUGA"/>
    <property type="match status" value="1"/>
</dbReference>
<evidence type="ECO:0000256" key="2">
    <source>
        <dbReference type="ARBA" id="ARBA00022692"/>
    </source>
</evidence>
<keyword evidence="3 5" id="KW-1133">Transmembrane helix</keyword>
<evidence type="ECO:0000313" key="7">
    <source>
        <dbReference type="EMBL" id="MFL0266951.1"/>
    </source>
</evidence>
<protein>
    <submittedName>
        <fullName evidence="7">ABC transporter permease</fullName>
    </submittedName>
</protein>
<feature type="transmembrane region" description="Helical" evidence="5">
    <location>
        <begin position="144"/>
        <end position="163"/>
    </location>
</feature>
<keyword evidence="8" id="KW-1185">Reference proteome</keyword>
<feature type="domain" description="ABC transmembrane type-1" evidence="6">
    <location>
        <begin position="63"/>
        <end position="277"/>
    </location>
</feature>
<dbReference type="SUPFAM" id="SSF161098">
    <property type="entry name" value="MetI-like"/>
    <property type="match status" value="1"/>
</dbReference>
<comment type="similarity">
    <text evidence="5">Belongs to the binding-protein-dependent transport system permease family.</text>
</comment>
<dbReference type="PANTHER" id="PTHR43759:SF1">
    <property type="entry name" value="GLUCOSE IMPORT SYSTEM PERMEASE PROTEIN GLCT"/>
    <property type="match status" value="1"/>
</dbReference>
<evidence type="ECO:0000313" key="8">
    <source>
        <dbReference type="Proteomes" id="UP001623661"/>
    </source>
</evidence>
<sequence>MFQKIKPYILILPAMLVVSTLFLGGLALGFLQSLGLFSIMGNSHITFNFYKQLVSSVDFIKSIGLTFKISVISTTASGALAMILTYILFIIEENKISKILRRIFQLPILVPHITAAYLIGLLFMKSGWISSITYYFGITKSMEAFPSLINNINSVGIIITYIWKETPFIILMLIPAMQRIETSWLEIARVFGSARKEFFKEVVIPLLMSTWISSMLIVFAFTFSDFEVPYLLGVTYPKLAAVFSYDIYINGELIIRPLALAANFMLTIITAILGILAYKIIQKSDIKKQVRW</sequence>
<feature type="transmembrane region" description="Helical" evidence="5">
    <location>
        <begin position="69"/>
        <end position="91"/>
    </location>
</feature>
<evidence type="ECO:0000259" key="6">
    <source>
        <dbReference type="PROSITE" id="PS50928"/>
    </source>
</evidence>
<proteinExistence type="inferred from homology"/>
<dbReference type="RefSeq" id="WP_406763566.1">
    <property type="nucleotide sequence ID" value="NZ_JBJHZY010000001.1"/>
</dbReference>
<dbReference type="EMBL" id="JBJHZY010000001">
    <property type="protein sequence ID" value="MFL0266951.1"/>
    <property type="molecule type" value="Genomic_DNA"/>
</dbReference>
<name>A0ABW8TQZ8_9CLOT</name>
<evidence type="ECO:0000256" key="1">
    <source>
        <dbReference type="ARBA" id="ARBA00004141"/>
    </source>
</evidence>
<gene>
    <name evidence="7" type="ORF">ACJDUH_02460</name>
</gene>
<dbReference type="Pfam" id="PF00528">
    <property type="entry name" value="BPD_transp_1"/>
    <property type="match status" value="1"/>
</dbReference>
<dbReference type="CDD" id="cd06261">
    <property type="entry name" value="TM_PBP2"/>
    <property type="match status" value="1"/>
</dbReference>
<feature type="transmembrane region" description="Helical" evidence="5">
    <location>
        <begin position="7"/>
        <end position="31"/>
    </location>
</feature>
<evidence type="ECO:0000256" key="5">
    <source>
        <dbReference type="RuleBase" id="RU363032"/>
    </source>
</evidence>